<dbReference type="Pfam" id="PF00903">
    <property type="entry name" value="Glyoxalase"/>
    <property type="match status" value="1"/>
</dbReference>
<dbReference type="EMBL" id="JANBVO010000099">
    <property type="protein sequence ID" value="KAJ9130222.1"/>
    <property type="molecule type" value="Genomic_DNA"/>
</dbReference>
<dbReference type="AlphaFoldDB" id="A0AA38R7Y7"/>
<dbReference type="InterPro" id="IPR029068">
    <property type="entry name" value="Glyas_Bleomycin-R_OHBP_Dase"/>
</dbReference>
<dbReference type="InterPro" id="IPR004360">
    <property type="entry name" value="Glyas_Fos-R_dOase_dom"/>
</dbReference>
<evidence type="ECO:0000259" key="2">
    <source>
        <dbReference type="PROSITE" id="PS51819"/>
    </source>
</evidence>
<feature type="compositionally biased region" description="Basic and acidic residues" evidence="1">
    <location>
        <begin position="1"/>
        <end position="14"/>
    </location>
</feature>
<organism evidence="3 4">
    <name type="scientific">Pleurostoma richardsiae</name>
    <dbReference type="NCBI Taxonomy" id="41990"/>
    <lineage>
        <taxon>Eukaryota</taxon>
        <taxon>Fungi</taxon>
        <taxon>Dikarya</taxon>
        <taxon>Ascomycota</taxon>
        <taxon>Pezizomycotina</taxon>
        <taxon>Sordariomycetes</taxon>
        <taxon>Sordariomycetidae</taxon>
        <taxon>Calosphaeriales</taxon>
        <taxon>Pleurostomataceae</taxon>
        <taxon>Pleurostoma</taxon>
    </lineage>
</organism>
<dbReference type="Proteomes" id="UP001174694">
    <property type="component" value="Unassembled WGS sequence"/>
</dbReference>
<reference evidence="3" key="1">
    <citation type="submission" date="2022-07" db="EMBL/GenBank/DDBJ databases">
        <title>Fungi with potential for degradation of polypropylene.</title>
        <authorList>
            <person name="Gostincar C."/>
        </authorList>
    </citation>
    <scope>NUCLEOTIDE SEQUENCE</scope>
    <source>
        <strain evidence="3">EXF-13308</strain>
    </source>
</reference>
<evidence type="ECO:0000313" key="4">
    <source>
        <dbReference type="Proteomes" id="UP001174694"/>
    </source>
</evidence>
<dbReference type="Gene3D" id="3.10.180.10">
    <property type="entry name" value="2,3-Dihydroxybiphenyl 1,2-Dioxygenase, domain 1"/>
    <property type="match status" value="1"/>
</dbReference>
<comment type="caution">
    <text evidence="3">The sequence shown here is derived from an EMBL/GenBank/DDBJ whole genome shotgun (WGS) entry which is preliminary data.</text>
</comment>
<protein>
    <submittedName>
        <fullName evidence="3">Lactoylglutathione lyase</fullName>
    </submittedName>
</protein>
<sequence length="226" mass="25327">MAHPTKDPGQDDSHLCPPVGVRQSGDLKNNPPIPENHPTVGYQLNHFMLRIRDPKATLHFYMELMGMRTIFTLNAGPFTIYFLAYPQTPEHRADPAAFSQDLIPHSVMCRTLGLLELCHYHGSEDQPPSFISNGNTPPHLGFNHLGFTVPDVRKAVDRLRREGVKVVKDVDEGPVEGIPTTSWERETHGIATQALDPGFRKMTPKFAFIEDPNGYLIELVPQDLSL</sequence>
<name>A0AA38R7Y7_9PEZI</name>
<proteinExistence type="predicted"/>
<evidence type="ECO:0000256" key="1">
    <source>
        <dbReference type="SAM" id="MobiDB-lite"/>
    </source>
</evidence>
<dbReference type="PROSITE" id="PS51819">
    <property type="entry name" value="VOC"/>
    <property type="match status" value="1"/>
</dbReference>
<evidence type="ECO:0000313" key="3">
    <source>
        <dbReference type="EMBL" id="KAJ9130222.1"/>
    </source>
</evidence>
<dbReference type="SUPFAM" id="SSF54593">
    <property type="entry name" value="Glyoxalase/Bleomycin resistance protein/Dihydroxybiphenyl dioxygenase"/>
    <property type="match status" value="1"/>
</dbReference>
<dbReference type="PANTHER" id="PTHR10374:SF19">
    <property type="entry name" value="LYASE (GLO1), PUTATIVE (AFU_ORTHOLOGUE AFUA_2G13550)-RELATED"/>
    <property type="match status" value="1"/>
</dbReference>
<feature type="region of interest" description="Disordered" evidence="1">
    <location>
        <begin position="1"/>
        <end position="34"/>
    </location>
</feature>
<feature type="domain" description="VOC" evidence="2">
    <location>
        <begin position="43"/>
        <end position="222"/>
    </location>
</feature>
<dbReference type="GO" id="GO:0016829">
    <property type="term" value="F:lyase activity"/>
    <property type="evidence" value="ECO:0007669"/>
    <property type="project" value="UniProtKB-KW"/>
</dbReference>
<gene>
    <name evidence="3" type="ORF">NKR23_g12294</name>
</gene>
<accession>A0AA38R7Y7</accession>
<keyword evidence="3" id="KW-0456">Lyase</keyword>
<dbReference type="PANTHER" id="PTHR10374">
    <property type="entry name" value="LACTOYLGLUTATHIONE LYASE GLYOXALASE I"/>
    <property type="match status" value="1"/>
</dbReference>
<dbReference type="CDD" id="cd07233">
    <property type="entry name" value="GlxI_Zn"/>
    <property type="match status" value="1"/>
</dbReference>
<dbReference type="InterPro" id="IPR037523">
    <property type="entry name" value="VOC_core"/>
</dbReference>
<keyword evidence="4" id="KW-1185">Reference proteome</keyword>